<dbReference type="SUPFAM" id="SSF88713">
    <property type="entry name" value="Glycoside hydrolase/deacetylase"/>
    <property type="match status" value="1"/>
</dbReference>
<dbReference type="GO" id="GO:0005975">
    <property type="term" value="P:carbohydrate metabolic process"/>
    <property type="evidence" value="ECO:0007669"/>
    <property type="project" value="InterPro"/>
</dbReference>
<dbReference type="CDD" id="cd10929">
    <property type="entry name" value="CE4_u5"/>
    <property type="match status" value="1"/>
</dbReference>
<accession>A0A0M4MA98</accession>
<organism evidence="2 3">
    <name type="scientific">Altererythrobacter epoxidivorans</name>
    <dbReference type="NCBI Taxonomy" id="361183"/>
    <lineage>
        <taxon>Bacteria</taxon>
        <taxon>Pseudomonadati</taxon>
        <taxon>Pseudomonadota</taxon>
        <taxon>Alphaproteobacteria</taxon>
        <taxon>Sphingomonadales</taxon>
        <taxon>Erythrobacteraceae</taxon>
        <taxon>Altererythrobacter</taxon>
    </lineage>
</organism>
<reference evidence="2 3" key="1">
    <citation type="submission" date="2015-09" db="EMBL/GenBank/DDBJ databases">
        <title>Complete genome sequence of a benzo[a]pyrene-degrading bacterium Altererythrobacter epoxidivorans CGMCC 1.7731T.</title>
        <authorList>
            <person name="Li Z."/>
            <person name="Cheng H."/>
            <person name="Huo Y."/>
            <person name="Xu X."/>
        </authorList>
    </citation>
    <scope>NUCLEOTIDE SEQUENCE [LARGE SCALE GENOMIC DNA]</scope>
    <source>
        <strain evidence="2 3">CGMCC 1.7731</strain>
    </source>
</reference>
<protein>
    <submittedName>
        <fullName evidence="2">Uncharacterized protein</fullName>
    </submittedName>
</protein>
<sequence length="333" mass="37093">MPGKLVISLDFELMWGVRDHRSVAEYGDAVIGVRTALPMMLERFDAAGIRATWATVGLLFAGTRDEVMDHRPALQPSYTNRSLSPYAFIENGLGKDEASDPHNFGKSLVDRILDTEGQELACHTFSHYFCLEPGQTLDEFRADLEAARSIASVRGVDYKSIVFPRNQWTEAHVAAAGEIGIETFRGDPPGIMYRSRPGEKNTLFVRGLRLADSIVPVAERNDRAAMDVIAGLTDVTASRFLRTSRRLAGLVGDLQMRRVLSEMTRAAIDGRTYHLWWHPHNFGRNIEANMARLDRIIAHFRSLHDKHGMESATMSDWGKGSIRPAASDVKQAG</sequence>
<dbReference type="Proteomes" id="UP000057938">
    <property type="component" value="Chromosome"/>
</dbReference>
<dbReference type="KEGG" id="aep:AMC99_02604"/>
<dbReference type="RefSeq" id="WP_061927078.1">
    <property type="nucleotide sequence ID" value="NZ_CP012669.1"/>
</dbReference>
<feature type="region of interest" description="Disordered" evidence="1">
    <location>
        <begin position="311"/>
        <end position="333"/>
    </location>
</feature>
<gene>
    <name evidence="2" type="ORF">AMC99_02604</name>
</gene>
<proteinExistence type="predicted"/>
<dbReference type="InterPro" id="IPR011330">
    <property type="entry name" value="Glyco_hydro/deAcase_b/a-brl"/>
</dbReference>
<evidence type="ECO:0000313" key="2">
    <source>
        <dbReference type="EMBL" id="ALE17877.1"/>
    </source>
</evidence>
<dbReference type="Gene3D" id="3.20.20.370">
    <property type="entry name" value="Glycoside hydrolase/deacetylase"/>
    <property type="match status" value="1"/>
</dbReference>
<dbReference type="PATRIC" id="fig|361183.4.peg.2559"/>
<keyword evidence="3" id="KW-1185">Reference proteome</keyword>
<name>A0A0M4MA98_9SPHN</name>
<evidence type="ECO:0000256" key="1">
    <source>
        <dbReference type="SAM" id="MobiDB-lite"/>
    </source>
</evidence>
<dbReference type="EMBL" id="CP012669">
    <property type="protein sequence ID" value="ALE17877.1"/>
    <property type="molecule type" value="Genomic_DNA"/>
</dbReference>
<dbReference type="AlphaFoldDB" id="A0A0M4MA98"/>
<evidence type="ECO:0000313" key="3">
    <source>
        <dbReference type="Proteomes" id="UP000057938"/>
    </source>
</evidence>
<dbReference type="OrthoDB" id="7836272at2"/>
<dbReference type="STRING" id="361183.AMC99_02604"/>